<dbReference type="Pfam" id="PF01618">
    <property type="entry name" value="MotA_ExbB"/>
    <property type="match status" value="1"/>
</dbReference>
<keyword evidence="2" id="KW-1003">Cell membrane</keyword>
<dbReference type="GO" id="GO:0005886">
    <property type="term" value="C:plasma membrane"/>
    <property type="evidence" value="ECO:0007669"/>
    <property type="project" value="UniProtKB-SubCell"/>
</dbReference>
<dbReference type="EMBL" id="JAZHOF010000005">
    <property type="protein sequence ID" value="MEJ8572604.1"/>
    <property type="molecule type" value="Genomic_DNA"/>
</dbReference>
<feature type="region of interest" description="Disordered" evidence="7">
    <location>
        <begin position="1"/>
        <end position="85"/>
    </location>
</feature>
<dbReference type="Proteomes" id="UP001378188">
    <property type="component" value="Unassembled WGS sequence"/>
</dbReference>
<comment type="subcellular location">
    <subcellularLocation>
        <location evidence="1">Cell membrane</location>
        <topology evidence="1">Multi-pass membrane protein</topology>
    </subcellularLocation>
    <subcellularLocation>
        <location evidence="6">Membrane</location>
        <topology evidence="6">Multi-pass membrane protein</topology>
    </subcellularLocation>
</comment>
<proteinExistence type="inferred from homology"/>
<keyword evidence="3 8" id="KW-0812">Transmembrane</keyword>
<evidence type="ECO:0000256" key="2">
    <source>
        <dbReference type="ARBA" id="ARBA00022475"/>
    </source>
</evidence>
<feature type="domain" description="MotA/TolQ/ExbB proton channel" evidence="9">
    <location>
        <begin position="165"/>
        <end position="286"/>
    </location>
</feature>
<feature type="transmembrane region" description="Helical" evidence="8">
    <location>
        <begin position="210"/>
        <end position="228"/>
    </location>
</feature>
<keyword evidence="4 8" id="KW-1133">Transmembrane helix</keyword>
<dbReference type="InterPro" id="IPR002898">
    <property type="entry name" value="MotA_ExbB_proton_chnl"/>
</dbReference>
<evidence type="ECO:0000259" key="9">
    <source>
        <dbReference type="Pfam" id="PF01618"/>
    </source>
</evidence>
<evidence type="ECO:0000256" key="5">
    <source>
        <dbReference type="ARBA" id="ARBA00023136"/>
    </source>
</evidence>
<dbReference type="PANTHER" id="PTHR30625:SF11">
    <property type="entry name" value="MOTA_TOLQ_EXBB PROTON CHANNEL DOMAIN-CONTAINING PROTEIN"/>
    <property type="match status" value="1"/>
</dbReference>
<keyword evidence="6" id="KW-0653">Protein transport</keyword>
<dbReference type="GO" id="GO:0017038">
    <property type="term" value="P:protein import"/>
    <property type="evidence" value="ECO:0007669"/>
    <property type="project" value="TreeGrafter"/>
</dbReference>
<feature type="compositionally biased region" description="Low complexity" evidence="7">
    <location>
        <begin position="1"/>
        <end position="39"/>
    </location>
</feature>
<feature type="transmembrane region" description="Helical" evidence="8">
    <location>
        <begin position="248"/>
        <end position="274"/>
    </location>
</feature>
<dbReference type="InterPro" id="IPR050790">
    <property type="entry name" value="ExbB/TolQ_transport"/>
</dbReference>
<evidence type="ECO:0000256" key="8">
    <source>
        <dbReference type="SAM" id="Phobius"/>
    </source>
</evidence>
<dbReference type="PANTHER" id="PTHR30625">
    <property type="entry name" value="PROTEIN TOLQ"/>
    <property type="match status" value="1"/>
</dbReference>
<keyword evidence="5 8" id="KW-0472">Membrane</keyword>
<feature type="transmembrane region" description="Helical" evidence="8">
    <location>
        <begin position="108"/>
        <end position="128"/>
    </location>
</feature>
<name>A0AAW9RT65_9HYPH</name>
<evidence type="ECO:0000313" key="11">
    <source>
        <dbReference type="Proteomes" id="UP001378188"/>
    </source>
</evidence>
<evidence type="ECO:0000256" key="7">
    <source>
        <dbReference type="SAM" id="MobiDB-lite"/>
    </source>
</evidence>
<keyword evidence="6" id="KW-0813">Transport</keyword>
<evidence type="ECO:0000256" key="4">
    <source>
        <dbReference type="ARBA" id="ARBA00022989"/>
    </source>
</evidence>
<protein>
    <submittedName>
        <fullName evidence="10">MotA/TolQ/ExbB proton channel family protein</fullName>
    </submittedName>
</protein>
<evidence type="ECO:0000256" key="1">
    <source>
        <dbReference type="ARBA" id="ARBA00004651"/>
    </source>
</evidence>
<organism evidence="10 11">
    <name type="scientific">Microbaculum marinum</name>
    <dbReference type="NCBI Taxonomy" id="1764581"/>
    <lineage>
        <taxon>Bacteria</taxon>
        <taxon>Pseudomonadati</taxon>
        <taxon>Pseudomonadota</taxon>
        <taxon>Alphaproteobacteria</taxon>
        <taxon>Hyphomicrobiales</taxon>
        <taxon>Tepidamorphaceae</taxon>
        <taxon>Microbaculum</taxon>
    </lineage>
</organism>
<comment type="similarity">
    <text evidence="6">Belongs to the exbB/tolQ family.</text>
</comment>
<comment type="caution">
    <text evidence="10">The sequence shown here is derived from an EMBL/GenBank/DDBJ whole genome shotgun (WGS) entry which is preliminary data.</text>
</comment>
<evidence type="ECO:0000313" key="10">
    <source>
        <dbReference type="EMBL" id="MEJ8572604.1"/>
    </source>
</evidence>
<keyword evidence="11" id="KW-1185">Reference proteome</keyword>
<evidence type="ECO:0000256" key="6">
    <source>
        <dbReference type="RuleBase" id="RU004057"/>
    </source>
</evidence>
<dbReference type="AlphaFoldDB" id="A0AAW9RT65"/>
<evidence type="ECO:0000256" key="3">
    <source>
        <dbReference type="ARBA" id="ARBA00022692"/>
    </source>
</evidence>
<reference evidence="10 11" key="1">
    <citation type="submission" date="2024-02" db="EMBL/GenBank/DDBJ databases">
        <title>Genome analysis and characterization of Microbaculum marinisediminis sp. nov., isolated from marine sediment.</title>
        <authorList>
            <person name="Du Z.-J."/>
            <person name="Ye Y.-Q."/>
            <person name="Zhang Z.-R."/>
            <person name="Yuan S.-M."/>
            <person name="Zhang X.-Y."/>
        </authorList>
    </citation>
    <scope>NUCLEOTIDE SEQUENCE [LARGE SCALE GENOMIC DNA]</scope>
    <source>
        <strain evidence="10 11">SDUM1044001</strain>
    </source>
</reference>
<dbReference type="RefSeq" id="WP_340330301.1">
    <property type="nucleotide sequence ID" value="NZ_JAZHOF010000005.1"/>
</dbReference>
<sequence length="327" mass="33015">MEQQVAQAAAPSGPAAPDASAGSDAPVSGAPDPSVSDAAPPGPDATGVLPGSATAGDSSVPDAATAVPGMDATGDPTVGTQPATADDGGLLDAGVSGLDQLVDLGGPIVALLLVLSVVALTIALVKLWQFARFGVGRRRLEDAVRRWCSEPDAVSADRAANVPGPVAALVSRAMTRLVAGDSETYAREEIEQGAEETVASLRSYLRALEAIAQAAPLLGLLGTVLGMIDAFKVLEASGGDVDPAGLAGGIWVALMTTAVGLAVAIPTALALHWFDGRVEKERRRIERLATQVLTHPPHAGAGRVLPEPVSLRDFAGAAARSEPAHAH</sequence>
<accession>A0AAW9RT65</accession>
<gene>
    <name evidence="10" type="ORF">V3328_14030</name>
</gene>